<feature type="region of interest" description="Disordered" evidence="1">
    <location>
        <begin position="632"/>
        <end position="700"/>
    </location>
</feature>
<name>A0AAV7DNG3_ENGPU</name>
<dbReference type="AlphaFoldDB" id="A0AAV7DNG3"/>
<feature type="compositionally biased region" description="Basic and acidic residues" evidence="1">
    <location>
        <begin position="445"/>
        <end position="455"/>
    </location>
</feature>
<organism evidence="2 3">
    <name type="scientific">Engystomops pustulosus</name>
    <name type="common">Tungara frog</name>
    <name type="synonym">Physalaemus pustulosus</name>
    <dbReference type="NCBI Taxonomy" id="76066"/>
    <lineage>
        <taxon>Eukaryota</taxon>
        <taxon>Metazoa</taxon>
        <taxon>Chordata</taxon>
        <taxon>Craniata</taxon>
        <taxon>Vertebrata</taxon>
        <taxon>Euteleostomi</taxon>
        <taxon>Amphibia</taxon>
        <taxon>Batrachia</taxon>
        <taxon>Anura</taxon>
        <taxon>Neobatrachia</taxon>
        <taxon>Hyloidea</taxon>
        <taxon>Leptodactylidae</taxon>
        <taxon>Leiuperinae</taxon>
        <taxon>Engystomops</taxon>
    </lineage>
</organism>
<feature type="compositionally biased region" description="Basic residues" evidence="1">
    <location>
        <begin position="680"/>
        <end position="700"/>
    </location>
</feature>
<evidence type="ECO:0000256" key="1">
    <source>
        <dbReference type="SAM" id="MobiDB-lite"/>
    </source>
</evidence>
<dbReference type="PANTHER" id="PTHR22442:SF3">
    <property type="entry name" value="SOLUBLE LAMIN-ASSOCIATED PROTEIN OF 75 KDA"/>
    <property type="match status" value="1"/>
</dbReference>
<accession>A0AAV7DNG3</accession>
<evidence type="ECO:0000313" key="2">
    <source>
        <dbReference type="EMBL" id="KAG8598575.1"/>
    </source>
</evidence>
<dbReference type="EMBL" id="WNYA01000001">
    <property type="protein sequence ID" value="KAG8598575.1"/>
    <property type="molecule type" value="Genomic_DNA"/>
</dbReference>
<feature type="region of interest" description="Disordered" evidence="1">
    <location>
        <begin position="520"/>
        <end position="603"/>
    </location>
</feature>
<gene>
    <name evidence="2" type="ORF">GDO81_002661</name>
</gene>
<comment type="caution">
    <text evidence="2">The sequence shown here is derived from an EMBL/GenBank/DDBJ whole genome shotgun (WGS) entry which is preliminary data.</text>
</comment>
<feature type="compositionally biased region" description="Polar residues" evidence="1">
    <location>
        <begin position="588"/>
        <end position="603"/>
    </location>
</feature>
<feature type="compositionally biased region" description="Polar residues" evidence="1">
    <location>
        <begin position="635"/>
        <end position="655"/>
    </location>
</feature>
<reference evidence="2" key="1">
    <citation type="thesis" date="2020" institute="ProQuest LLC" country="789 East Eisenhower Parkway, Ann Arbor, MI, USA">
        <title>Comparative Genomics and Chromosome Evolution.</title>
        <authorList>
            <person name="Mudd A.B."/>
        </authorList>
    </citation>
    <scope>NUCLEOTIDE SEQUENCE</scope>
    <source>
        <strain evidence="2">237g6f4</strain>
        <tissue evidence="2">Blood</tissue>
    </source>
</reference>
<dbReference type="PANTHER" id="PTHR22442">
    <property type="match status" value="1"/>
</dbReference>
<dbReference type="InterPro" id="IPR029625">
    <property type="entry name" value="FAM169"/>
</dbReference>
<keyword evidence="3" id="KW-1185">Reference proteome</keyword>
<feature type="compositionally biased region" description="Basic and acidic residues" evidence="1">
    <location>
        <begin position="464"/>
        <end position="484"/>
    </location>
</feature>
<proteinExistence type="predicted"/>
<protein>
    <recommendedName>
        <fullName evidence="4">Soluble lamin-associated protein of 75 kDa</fullName>
    </recommendedName>
</protein>
<evidence type="ECO:0000313" key="3">
    <source>
        <dbReference type="Proteomes" id="UP000824782"/>
    </source>
</evidence>
<sequence length="700" mass="78306">MAQAGGAGVKPEDAHLVRGMAFPADILENCSHEDLESLSEDYLSYLRCADPDNPEYLSSRDGREVPISLSTVGYVPLYGGDQTHKVLALFAPDDPLTAVALYLAHQWWTIEDAVRTSNPSREGLQQVRSLGERIVLYVLNRIIYRKKEMERNEVPFLCHSSTDYAKILWRKGEAIGFFSVKPSGSMCTAYLTQNYTLPVLDTMFVRKRYRGKDFALQMLEDFVDCFTEDSLGLRYPLSSLMYTACKQYLDKYPGDQELLWEVEGVGHWFQRTLIASIIKRESPRLLDTEVADLVPQFTGQQSVQLLAESQMEDSHDSEIGKKADIQIVDNTYIQVEPDKEKAIITAEAGTIEDHDVTPVSTRTRSSQLKRPKIGKKVIEAVEEDTTKSDNAPKKLDSKEQIVENFKELIQQLAEDKDETDMTKLQEEISAKPVEHLLCESPDFQNEERSEDKQEAELEPVNGEITKDVFEPQLVDAHEVAREASDTESNLEPGDSDGKSLTTLVSVNMDLEKSFEDSFPEQVLNPDDLEPAPHENMITPVEETTIQDEEFKERMAAKPTEASLPGDDLTDNGLPGYTESCTAEECPTSDETSTLDTGSLEETTVHVSAETLPLLRQGPLLVVELQDVAFHHQSDGQRSISEQSEGSVETDQSAQKSTERGGESSSEEVEAEIPIADRRGGLRRKARGYKGPPKRRAKLSV</sequence>
<feature type="region of interest" description="Disordered" evidence="1">
    <location>
        <begin position="443"/>
        <end position="504"/>
    </location>
</feature>
<evidence type="ECO:0008006" key="4">
    <source>
        <dbReference type="Google" id="ProtNLM"/>
    </source>
</evidence>
<dbReference type="Proteomes" id="UP000824782">
    <property type="component" value="Unassembled WGS sequence"/>
</dbReference>